<keyword evidence="6" id="KW-0119">Carbohydrate metabolism</keyword>
<comment type="function">
    <text evidence="6">Highly specific D-xylulose kinase which participates in the catabolism of xylose. Xylose is a major component of hemicelluloses such as xylan. Most fungi utilize D-xylose via three enzymatic reactions, xylose reductase (XR), xylitol dehydrogenase (XDH), and xylulokinase, to form xylulose 5-phosphate, which enters pentose phosphate pathway.</text>
</comment>
<evidence type="ECO:0000256" key="4">
    <source>
        <dbReference type="ARBA" id="ARBA00022777"/>
    </source>
</evidence>
<dbReference type="GO" id="GO:0042732">
    <property type="term" value="P:D-xylose metabolic process"/>
    <property type="evidence" value="ECO:0007669"/>
    <property type="project" value="UniProtKB-UniRule"/>
</dbReference>
<feature type="domain" description="Carbohydrate kinase FGGY N-terminal" evidence="7">
    <location>
        <begin position="129"/>
        <end position="248"/>
    </location>
</feature>
<dbReference type="EMBL" id="PUHW01000590">
    <property type="protein sequence ID" value="KAG0686338.1"/>
    <property type="molecule type" value="Genomic_DNA"/>
</dbReference>
<dbReference type="EC" id="2.7.1.17" evidence="6"/>
<comment type="caution">
    <text evidence="9">The sequence shown here is derived from an EMBL/GenBank/DDBJ whole genome shotgun (WGS) entry which is preliminary data.</text>
</comment>
<dbReference type="GO" id="GO:0005997">
    <property type="term" value="P:xylulose metabolic process"/>
    <property type="evidence" value="ECO:0007669"/>
    <property type="project" value="TreeGrafter"/>
</dbReference>
<evidence type="ECO:0000256" key="5">
    <source>
        <dbReference type="ARBA" id="ARBA00048885"/>
    </source>
</evidence>
<keyword evidence="6" id="KW-0547">Nucleotide-binding</keyword>
<evidence type="ECO:0000256" key="1">
    <source>
        <dbReference type="ARBA" id="ARBA00009156"/>
    </source>
</evidence>
<evidence type="ECO:0000313" key="9">
    <source>
        <dbReference type="EMBL" id="KAG0686338.1"/>
    </source>
</evidence>
<comment type="similarity">
    <text evidence="1 6">Belongs to the FGGY kinase family.</text>
</comment>
<feature type="domain" description="Carbohydrate kinase FGGY C-terminal" evidence="8">
    <location>
        <begin position="309"/>
        <end position="537"/>
    </location>
</feature>
<dbReference type="SUPFAM" id="SSF53067">
    <property type="entry name" value="Actin-like ATPase domain"/>
    <property type="match status" value="2"/>
</dbReference>
<dbReference type="AlphaFoldDB" id="A0A9P6WHU8"/>
<keyword evidence="4 6" id="KW-0418">Kinase</keyword>
<evidence type="ECO:0000259" key="8">
    <source>
        <dbReference type="Pfam" id="PF02782"/>
    </source>
</evidence>
<evidence type="ECO:0000259" key="7">
    <source>
        <dbReference type="Pfam" id="PF00370"/>
    </source>
</evidence>
<dbReference type="Pfam" id="PF00370">
    <property type="entry name" value="FGGY_N"/>
    <property type="match status" value="1"/>
</dbReference>
<evidence type="ECO:0000313" key="10">
    <source>
        <dbReference type="Proteomes" id="UP000697127"/>
    </source>
</evidence>
<gene>
    <name evidence="9" type="ORF">C6P40_004400</name>
</gene>
<evidence type="ECO:0000256" key="2">
    <source>
        <dbReference type="ARBA" id="ARBA00022629"/>
    </source>
</evidence>
<dbReference type="PANTHER" id="PTHR10196:SF57">
    <property type="entry name" value="XYLULOSE KINASE"/>
    <property type="match status" value="1"/>
</dbReference>
<dbReference type="GO" id="GO:0004856">
    <property type="term" value="F:D-xylulokinase activity"/>
    <property type="evidence" value="ECO:0007669"/>
    <property type="project" value="UniProtKB-UniRule"/>
</dbReference>
<dbReference type="InterPro" id="IPR018485">
    <property type="entry name" value="FGGY_C"/>
</dbReference>
<sequence length="596" mass="68020">MSLYLGFDLSTQQLKIVSCHEDLSFHSKFSINFDEFNEKYDINKGVKSNNKTGEVITPVLLFIDAIQILFDRMKDENFPFDRVKSISGSCQQHGTVYYTSKAEELFSNIDSNSNQWSDSLKNAFSFNYASNWQDRSTIEEAKDFENSVGGAKQLAFITGSKAHYRFSGLQFRKRAKENSSNWNNTKYLGLISSLLDTFLTGKLRGIEIGEACGTNLFDIKKNDWNDELLSLIVMKNSKIDGVTKEEELKGAKMARDMLCGSVVRPDEKANIASYLVNRYKFNKNCIIWPITGDNLATIMSLPLQRDDLLISMGTSTTVLLLTEKYLPSVNYHLFKHPVCTKLFMGMLCYCNGALAREKIRNEVNEKYNCDDIKSWDKFNSILDSNNVGNNKIGIYFPLGEIIPNVKPCTRNFELIDNKVIELQRKDISIEDDVSMIIESQALSCRLRVCPMLSNDFNIKNNTKNTKLQDVVGDLINVDCVPYKIEEFNKRPNNVYYVGGSSKNETIVKKFNDILGCEGEGYRVEIGDACALGGCFRAIWGNTGEGIMFEEWIQSKFDFKKNVEKIIRKEEEVFDKWNQYNVKLGLLSLCEEKLVRE</sequence>
<keyword evidence="3 6" id="KW-0808">Transferase</keyword>
<protein>
    <recommendedName>
        <fullName evidence="6">Xylulose kinase</fullName>
        <ecNumber evidence="6">2.7.1.17</ecNumber>
    </recommendedName>
</protein>
<dbReference type="InterPro" id="IPR043129">
    <property type="entry name" value="ATPase_NBD"/>
</dbReference>
<dbReference type="CDD" id="cd07776">
    <property type="entry name" value="ASKHA_NBD_FGGY_SpXK-like"/>
    <property type="match status" value="1"/>
</dbReference>
<evidence type="ECO:0000256" key="3">
    <source>
        <dbReference type="ARBA" id="ARBA00022679"/>
    </source>
</evidence>
<dbReference type="GO" id="GO:0005524">
    <property type="term" value="F:ATP binding"/>
    <property type="evidence" value="ECO:0007669"/>
    <property type="project" value="UniProtKB-UniRule"/>
</dbReference>
<dbReference type="OrthoDB" id="1728974at2759"/>
<name>A0A9P6WHU8_9ASCO</name>
<dbReference type="PANTHER" id="PTHR10196">
    <property type="entry name" value="SUGAR KINASE"/>
    <property type="match status" value="1"/>
</dbReference>
<keyword evidence="2 6" id="KW-0859">Xylose metabolism</keyword>
<evidence type="ECO:0000256" key="6">
    <source>
        <dbReference type="RuleBase" id="RU367058"/>
    </source>
</evidence>
<dbReference type="InterPro" id="IPR042024">
    <property type="entry name" value="D-XK_euk"/>
</dbReference>
<keyword evidence="6" id="KW-0067">ATP-binding</keyword>
<dbReference type="Pfam" id="PF02782">
    <property type="entry name" value="FGGY_C"/>
    <property type="match status" value="1"/>
</dbReference>
<proteinExistence type="inferred from homology"/>
<reference evidence="9" key="1">
    <citation type="submission" date="2020-11" db="EMBL/GenBank/DDBJ databases">
        <title>Kefir isolates.</title>
        <authorList>
            <person name="Marcisauskas S."/>
            <person name="Kim Y."/>
            <person name="Blasche S."/>
        </authorList>
    </citation>
    <scope>NUCLEOTIDE SEQUENCE</scope>
    <source>
        <strain evidence="9">Olga-1</strain>
    </source>
</reference>
<dbReference type="InterPro" id="IPR018484">
    <property type="entry name" value="FGGY_N"/>
</dbReference>
<organism evidence="9 10">
    <name type="scientific">Pichia californica</name>
    <dbReference type="NCBI Taxonomy" id="460514"/>
    <lineage>
        <taxon>Eukaryota</taxon>
        <taxon>Fungi</taxon>
        <taxon>Dikarya</taxon>
        <taxon>Ascomycota</taxon>
        <taxon>Saccharomycotina</taxon>
        <taxon>Pichiomycetes</taxon>
        <taxon>Pichiales</taxon>
        <taxon>Pichiaceae</taxon>
        <taxon>Pichia</taxon>
    </lineage>
</organism>
<dbReference type="Gene3D" id="3.30.420.40">
    <property type="match status" value="2"/>
</dbReference>
<comment type="catalytic activity">
    <reaction evidence="5 6">
        <text>D-xylulose + ATP = D-xylulose 5-phosphate + ADP + H(+)</text>
        <dbReference type="Rhea" id="RHEA:10964"/>
        <dbReference type="ChEBI" id="CHEBI:15378"/>
        <dbReference type="ChEBI" id="CHEBI:17140"/>
        <dbReference type="ChEBI" id="CHEBI:30616"/>
        <dbReference type="ChEBI" id="CHEBI:57737"/>
        <dbReference type="ChEBI" id="CHEBI:456216"/>
        <dbReference type="EC" id="2.7.1.17"/>
    </reaction>
</comment>
<dbReference type="Proteomes" id="UP000697127">
    <property type="component" value="Unassembled WGS sequence"/>
</dbReference>
<accession>A0A9P6WHU8</accession>
<dbReference type="GO" id="GO:0005829">
    <property type="term" value="C:cytosol"/>
    <property type="evidence" value="ECO:0007669"/>
    <property type="project" value="TreeGrafter"/>
</dbReference>
<keyword evidence="10" id="KW-1185">Reference proteome</keyword>